<keyword evidence="6" id="KW-0560">Oxidoreductase</keyword>
<evidence type="ECO:0000256" key="2">
    <source>
        <dbReference type="ARBA" id="ARBA00008072"/>
    </source>
</evidence>
<dbReference type="PANTHER" id="PTHR43161">
    <property type="entry name" value="SORBITOL DEHYDROGENASE"/>
    <property type="match status" value="1"/>
</dbReference>
<comment type="subunit">
    <text evidence="3">Homotetramer.</text>
</comment>
<dbReference type="FunFam" id="3.40.50.720:FF:000068">
    <property type="entry name" value="Sorbitol dehydrogenase"/>
    <property type="match status" value="2"/>
</dbReference>
<dbReference type="Pfam" id="PF00107">
    <property type="entry name" value="ADH_zinc_N"/>
    <property type="match status" value="2"/>
</dbReference>
<dbReference type="AlphaFoldDB" id="A0A2S4V6D4"/>
<dbReference type="Gene3D" id="3.40.50.720">
    <property type="entry name" value="NAD(P)-binding Rossmann-like Domain"/>
    <property type="match status" value="2"/>
</dbReference>
<evidence type="ECO:0000256" key="3">
    <source>
        <dbReference type="ARBA" id="ARBA00011881"/>
    </source>
</evidence>
<dbReference type="VEuPathDB" id="FungiDB:PSTT_09952"/>
<dbReference type="InterPro" id="IPR013149">
    <property type="entry name" value="ADH-like_C"/>
</dbReference>
<name>A0A2S4V6D4_9BASI</name>
<feature type="domain" description="Alcohol dehydrogenase-like N-terminal" evidence="13">
    <location>
        <begin position="471"/>
        <end position="585"/>
    </location>
</feature>
<feature type="non-terminal residue" evidence="14">
    <location>
        <position position="796"/>
    </location>
</feature>
<evidence type="ECO:0000256" key="7">
    <source>
        <dbReference type="ARBA" id="ARBA00023027"/>
    </source>
</evidence>
<dbReference type="Gene3D" id="3.90.180.10">
    <property type="entry name" value="Medium-chain alcohol dehydrogenases, catalytic domain"/>
    <property type="match status" value="2"/>
</dbReference>
<evidence type="ECO:0000256" key="1">
    <source>
        <dbReference type="ARBA" id="ARBA00001947"/>
    </source>
</evidence>
<evidence type="ECO:0000256" key="8">
    <source>
        <dbReference type="ARBA" id="ARBA00038954"/>
    </source>
</evidence>
<dbReference type="InterPro" id="IPR002328">
    <property type="entry name" value="ADH_Zn_CS"/>
</dbReference>
<evidence type="ECO:0000256" key="5">
    <source>
        <dbReference type="ARBA" id="ARBA00022833"/>
    </source>
</evidence>
<dbReference type="SUPFAM" id="SSF50129">
    <property type="entry name" value="GroES-like"/>
    <property type="match status" value="2"/>
</dbReference>
<evidence type="ECO:0000313" key="15">
    <source>
        <dbReference type="Proteomes" id="UP000239156"/>
    </source>
</evidence>
<organism evidence="14 15">
    <name type="scientific">Puccinia striiformis</name>
    <dbReference type="NCBI Taxonomy" id="27350"/>
    <lineage>
        <taxon>Eukaryota</taxon>
        <taxon>Fungi</taxon>
        <taxon>Dikarya</taxon>
        <taxon>Basidiomycota</taxon>
        <taxon>Pucciniomycotina</taxon>
        <taxon>Pucciniomycetes</taxon>
        <taxon>Pucciniales</taxon>
        <taxon>Pucciniaceae</taxon>
        <taxon>Puccinia</taxon>
    </lineage>
</organism>
<gene>
    <name evidence="14" type="ORF">PSTT_09952</name>
</gene>
<comment type="catalytic activity">
    <reaction evidence="10">
        <text>L-arabinitol + NAD(+) = L-xylulose + NADH + H(+)</text>
        <dbReference type="Rhea" id="RHEA:16381"/>
        <dbReference type="ChEBI" id="CHEBI:15378"/>
        <dbReference type="ChEBI" id="CHEBI:17399"/>
        <dbReference type="ChEBI" id="CHEBI:18403"/>
        <dbReference type="ChEBI" id="CHEBI:57540"/>
        <dbReference type="ChEBI" id="CHEBI:57945"/>
        <dbReference type="EC" id="1.1.1.12"/>
    </reaction>
</comment>
<feature type="non-terminal residue" evidence="14">
    <location>
        <position position="1"/>
    </location>
</feature>
<dbReference type="Proteomes" id="UP000239156">
    <property type="component" value="Unassembled WGS sequence"/>
</dbReference>
<accession>A0A2S4V6D4</accession>
<dbReference type="GO" id="GO:0003939">
    <property type="term" value="F:L-iditol 2-dehydrogenase (NAD+) activity"/>
    <property type="evidence" value="ECO:0007669"/>
    <property type="project" value="TreeGrafter"/>
</dbReference>
<dbReference type="SUPFAM" id="SSF51735">
    <property type="entry name" value="NAD(P)-binding Rossmann-fold domains"/>
    <property type="match status" value="2"/>
</dbReference>
<dbReference type="PROSITE" id="PS00059">
    <property type="entry name" value="ADH_ZINC"/>
    <property type="match status" value="2"/>
</dbReference>
<evidence type="ECO:0000256" key="10">
    <source>
        <dbReference type="ARBA" id="ARBA00049317"/>
    </source>
</evidence>
<feature type="domain" description="Alcohol dehydrogenase-like C-terminal" evidence="12">
    <location>
        <begin position="257"/>
        <end position="388"/>
    </location>
</feature>
<proteinExistence type="inferred from homology"/>
<feature type="domain" description="Alcohol dehydrogenase-like N-terminal" evidence="13">
    <location>
        <begin position="104"/>
        <end position="218"/>
    </location>
</feature>
<dbReference type="VEuPathDB" id="FungiDB:PSHT_02402"/>
<keyword evidence="15" id="KW-1185">Reference proteome</keyword>
<dbReference type="InterPro" id="IPR036291">
    <property type="entry name" value="NAD(P)-bd_dom_sf"/>
</dbReference>
<dbReference type="EC" id="1.1.1.12" evidence="8"/>
<dbReference type="InterPro" id="IPR013154">
    <property type="entry name" value="ADH-like_N"/>
</dbReference>
<feature type="domain" description="Alcohol dehydrogenase-like C-terminal" evidence="12">
    <location>
        <begin position="624"/>
        <end position="755"/>
    </location>
</feature>
<dbReference type="EMBL" id="PKSL01000103">
    <property type="protein sequence ID" value="POW05089.1"/>
    <property type="molecule type" value="Genomic_DNA"/>
</dbReference>
<sequence length="796" mass="86767">GNTRTTTFPKTRGYFSHVSKSKQPLQFYHQSQRKMSQVPVDPVFYSINKALYDPKAVLDSDEFEILDDPAKVQEYSASKKNIACCYNDKQQILMVKKPMPQVHPGQVLLHIRATGICGSDVHFWKHSRIGEQVVKHVCGAGHESAGEVIAVGEGVTNVVVGDRVAIEAGVPCSKPTCEMCRTGRYNACPDVVFFSTPPYHGLLTRYHAHPACWVHKLPPNVSYEEGALLEPLVVALAGVERAGVQLGDPVLVTGTGPIGLVTLLACHAAGASPIVITGRTESRLDIAKQLVPSVHTVHIKPGQSERELAQRIEDALGQKPRVALECTGYQSSVRSAIFSVKFGGKVFVIGCGEDEQMFPFAYMCANEIDLQFEFRYANQYPKAIQLVSSGLIDVKQLVTHKLPLDRAIEAFHTTADPKSGSIKQAILDPTFHSINKALYDPRIVLDSEEFEILKEPAKILMVNKSMPKLHPGQVLLHVRATGICGSDVHFWKHAGVGKMVVKHECGAGHESAGEVIGVGEGVLDVHVGDRVAIEAGVPCSKPTCEMCRTGRYNACPDVVFFSTPPYHGLLTRFHAHPACWVHKLPANVSYEEGSLLEPLAVALASVEHAGVKLGDPVLICGAGPIGLVTLLACVAAGACPIVITDISESRLDFAKRIVPSVSTFRIVEGVSEPELGQRIQTMMGEKPQVALECTGRQSSVRTAIFSVKFGGKVFMIGCGQNEQMFPHTYMFENQIDVQFQFRYANQYPKAIKLVSRGLINVKPLVTHRFPLEEAVEAFHTSANPESGSIKVQIVDL</sequence>
<dbReference type="Pfam" id="PF08240">
    <property type="entry name" value="ADH_N"/>
    <property type="match status" value="2"/>
</dbReference>
<keyword evidence="5 11" id="KW-0862">Zinc</keyword>
<dbReference type="GO" id="GO:0008270">
    <property type="term" value="F:zinc ion binding"/>
    <property type="evidence" value="ECO:0007669"/>
    <property type="project" value="InterPro"/>
</dbReference>
<keyword evidence="4 11" id="KW-0479">Metal-binding</keyword>
<evidence type="ECO:0000256" key="6">
    <source>
        <dbReference type="ARBA" id="ARBA00023002"/>
    </source>
</evidence>
<dbReference type="GO" id="GO:0050019">
    <property type="term" value="F:L-arabinitol 4-dehydrogenase activity"/>
    <property type="evidence" value="ECO:0007669"/>
    <property type="project" value="UniProtKB-EC"/>
</dbReference>
<keyword evidence="7" id="KW-0520">NAD</keyword>
<evidence type="ECO:0000256" key="4">
    <source>
        <dbReference type="ARBA" id="ARBA00022723"/>
    </source>
</evidence>
<evidence type="ECO:0000256" key="9">
    <source>
        <dbReference type="ARBA" id="ARBA00039783"/>
    </source>
</evidence>
<comment type="cofactor">
    <cofactor evidence="1 11">
        <name>Zn(2+)</name>
        <dbReference type="ChEBI" id="CHEBI:29105"/>
    </cofactor>
</comment>
<comment type="similarity">
    <text evidence="2 11">Belongs to the zinc-containing alcohol dehydrogenase family.</text>
</comment>
<evidence type="ECO:0000256" key="11">
    <source>
        <dbReference type="RuleBase" id="RU361277"/>
    </source>
</evidence>
<dbReference type="InterPro" id="IPR011032">
    <property type="entry name" value="GroES-like_sf"/>
</dbReference>
<dbReference type="PANTHER" id="PTHR43161:SF12">
    <property type="entry name" value="L-ARABINITOL 4-DEHYDROGENASE"/>
    <property type="match status" value="1"/>
</dbReference>
<dbReference type="GO" id="GO:0006062">
    <property type="term" value="P:sorbitol catabolic process"/>
    <property type="evidence" value="ECO:0007669"/>
    <property type="project" value="TreeGrafter"/>
</dbReference>
<dbReference type="InterPro" id="IPR045306">
    <property type="entry name" value="SDH-like"/>
</dbReference>
<protein>
    <recommendedName>
        <fullName evidence="9">L-arabinitol 4-dehydrogenase</fullName>
        <ecNumber evidence="8">1.1.1.12</ecNumber>
    </recommendedName>
</protein>
<evidence type="ECO:0000259" key="12">
    <source>
        <dbReference type="Pfam" id="PF00107"/>
    </source>
</evidence>
<comment type="caution">
    <text evidence="14">The sequence shown here is derived from an EMBL/GenBank/DDBJ whole genome shotgun (WGS) entry which is preliminary data.</text>
</comment>
<reference evidence="14" key="1">
    <citation type="submission" date="2017-12" db="EMBL/GenBank/DDBJ databases">
        <title>Gene loss provides genomic basis for host adaptation in cereal stripe rust fungi.</title>
        <authorList>
            <person name="Xia C."/>
        </authorList>
    </citation>
    <scope>NUCLEOTIDE SEQUENCE [LARGE SCALE GENOMIC DNA]</scope>
    <source>
        <strain evidence="14">93-210</strain>
    </source>
</reference>
<dbReference type="CDD" id="cd05285">
    <property type="entry name" value="sorbitol_DH"/>
    <property type="match status" value="2"/>
</dbReference>
<evidence type="ECO:0000259" key="13">
    <source>
        <dbReference type="Pfam" id="PF08240"/>
    </source>
</evidence>
<evidence type="ECO:0000313" key="14">
    <source>
        <dbReference type="EMBL" id="POW05089.1"/>
    </source>
</evidence>